<reference evidence="1 2" key="1">
    <citation type="journal article" date="2019" name="Sci. Rep.">
        <title>Orb-weaving spider Araneus ventricosus genome elucidates the spidroin gene catalogue.</title>
        <authorList>
            <person name="Kono N."/>
            <person name="Nakamura H."/>
            <person name="Ohtoshi R."/>
            <person name="Moran D.A.P."/>
            <person name="Shinohara A."/>
            <person name="Yoshida Y."/>
            <person name="Fujiwara M."/>
            <person name="Mori M."/>
            <person name="Tomita M."/>
            <person name="Arakawa K."/>
        </authorList>
    </citation>
    <scope>NUCLEOTIDE SEQUENCE [LARGE SCALE GENOMIC DNA]</scope>
</reference>
<proteinExistence type="predicted"/>
<name>A0A4Y2KIS6_ARAVE</name>
<organism evidence="1 2">
    <name type="scientific">Araneus ventricosus</name>
    <name type="common">Orbweaver spider</name>
    <name type="synonym">Epeira ventricosa</name>
    <dbReference type="NCBI Taxonomy" id="182803"/>
    <lineage>
        <taxon>Eukaryota</taxon>
        <taxon>Metazoa</taxon>
        <taxon>Ecdysozoa</taxon>
        <taxon>Arthropoda</taxon>
        <taxon>Chelicerata</taxon>
        <taxon>Arachnida</taxon>
        <taxon>Araneae</taxon>
        <taxon>Araneomorphae</taxon>
        <taxon>Entelegynae</taxon>
        <taxon>Araneoidea</taxon>
        <taxon>Araneidae</taxon>
        <taxon>Araneus</taxon>
    </lineage>
</organism>
<accession>A0A4Y2KIS6</accession>
<dbReference type="EMBL" id="BGPR01004712">
    <property type="protein sequence ID" value="GBN02544.1"/>
    <property type="molecule type" value="Genomic_DNA"/>
</dbReference>
<gene>
    <name evidence="1" type="ORF">AVEN_89512_1</name>
</gene>
<evidence type="ECO:0000313" key="2">
    <source>
        <dbReference type="Proteomes" id="UP000499080"/>
    </source>
</evidence>
<sequence length="319" mass="35543">MENIKEGDQTLGYLGAVNPVTPKEDVPLRGPGKGEQRLDGFQEKNGYVVQNLIPISSNVFPTSSCSLQLQDLLPKKLPRAVEAALDKKSMTPPLRNKIVRSIADKCFEQGISSKLVNVVADLATQRWSPLKARFGESFLLWEFTKIMNIEAEEMIVRWKNFLDSMKQYLLQMQNLTSLSESYEGLTLEILTRIPSIVPSGKRTGDVKKFVLQIYEENTALDEVLPARSDPPRLIAIGDVSKSISLFAYVDGTAVFSEKCPMKSVLLLLATYCVFNIQFAAESRPAFQLISSAILKEQMFGKQITKCSGAVDCLLKQLNL</sequence>
<keyword evidence="2" id="KW-1185">Reference proteome</keyword>
<dbReference type="AlphaFoldDB" id="A0A4Y2KIS6"/>
<dbReference type="OrthoDB" id="7698716at2759"/>
<evidence type="ECO:0000313" key="1">
    <source>
        <dbReference type="EMBL" id="GBN02544.1"/>
    </source>
</evidence>
<comment type="caution">
    <text evidence="1">The sequence shown here is derived from an EMBL/GenBank/DDBJ whole genome shotgun (WGS) entry which is preliminary data.</text>
</comment>
<protein>
    <submittedName>
        <fullName evidence="1">Uncharacterized protein</fullName>
    </submittedName>
</protein>
<dbReference type="Proteomes" id="UP000499080">
    <property type="component" value="Unassembled WGS sequence"/>
</dbReference>